<organism evidence="8 9">
    <name type="scientific">Imshaugia aleurites</name>
    <dbReference type="NCBI Taxonomy" id="172621"/>
    <lineage>
        <taxon>Eukaryota</taxon>
        <taxon>Fungi</taxon>
        <taxon>Dikarya</taxon>
        <taxon>Ascomycota</taxon>
        <taxon>Pezizomycotina</taxon>
        <taxon>Lecanoromycetes</taxon>
        <taxon>OSLEUM clade</taxon>
        <taxon>Lecanoromycetidae</taxon>
        <taxon>Lecanorales</taxon>
        <taxon>Lecanorineae</taxon>
        <taxon>Parmeliaceae</taxon>
        <taxon>Imshaugia</taxon>
    </lineage>
</organism>
<sequence>MKAVVFKEPYVVAIEDRPIPKIQEPTDIIVRVIYTALCGSELHVFRGHQPSPTGFIMGHEFTGTVEETGSDVKNFKKGDQIVSPFTLSCGECFYCKQGYSSRCAKSALFGTAGLEGAQAEYVRVPLADSTVMKAPEGIADNALVLMADIFPTGYFAANNAFKDLTKEQISEATVVLIGCGPVGLCALINAENYKPKHLLAVDSIQSRLDLAKSLGAEPWNFQTDREGLDKRVKDLTDGRGADVIIGIVPASMQAPKWARS</sequence>
<gene>
    <name evidence="8" type="ORF">IMSHALPRED_001301</name>
</gene>
<evidence type="ECO:0000259" key="7">
    <source>
        <dbReference type="Pfam" id="PF08240"/>
    </source>
</evidence>
<evidence type="ECO:0000256" key="2">
    <source>
        <dbReference type="ARBA" id="ARBA00022723"/>
    </source>
</evidence>
<evidence type="ECO:0000256" key="5">
    <source>
        <dbReference type="RuleBase" id="RU361277"/>
    </source>
</evidence>
<dbReference type="Proteomes" id="UP000664534">
    <property type="component" value="Unassembled WGS sequence"/>
</dbReference>
<evidence type="ECO:0000313" key="8">
    <source>
        <dbReference type="EMBL" id="CAF9939333.1"/>
    </source>
</evidence>
<dbReference type="InterPro" id="IPR002328">
    <property type="entry name" value="ADH_Zn_CS"/>
</dbReference>
<dbReference type="InterPro" id="IPR013154">
    <property type="entry name" value="ADH-like_N"/>
</dbReference>
<evidence type="ECO:0000256" key="4">
    <source>
        <dbReference type="ARBA" id="ARBA00023002"/>
    </source>
</evidence>
<proteinExistence type="inferred from homology"/>
<evidence type="ECO:0000259" key="6">
    <source>
        <dbReference type="Pfam" id="PF00107"/>
    </source>
</evidence>
<evidence type="ECO:0000256" key="3">
    <source>
        <dbReference type="ARBA" id="ARBA00022833"/>
    </source>
</evidence>
<protein>
    <recommendedName>
        <fullName evidence="10">Alcohol dehydrogenase</fullName>
    </recommendedName>
</protein>
<keyword evidence="3 5" id="KW-0862">Zinc</keyword>
<dbReference type="InterPro" id="IPR011032">
    <property type="entry name" value="GroES-like_sf"/>
</dbReference>
<dbReference type="SUPFAM" id="SSF50129">
    <property type="entry name" value="GroES-like"/>
    <property type="match status" value="1"/>
</dbReference>
<keyword evidence="9" id="KW-1185">Reference proteome</keyword>
<dbReference type="PANTHER" id="PTHR42813:SF2">
    <property type="entry name" value="DEHYDROGENASE, ZINC-CONTAINING, PUTATIVE (AFU_ORTHOLOGUE AFUA_2G02810)-RELATED"/>
    <property type="match status" value="1"/>
</dbReference>
<name>A0A8H3PFA1_9LECA</name>
<dbReference type="Gene3D" id="3.90.180.10">
    <property type="entry name" value="Medium-chain alcohol dehydrogenases, catalytic domain"/>
    <property type="match status" value="1"/>
</dbReference>
<accession>A0A8H3PFA1</accession>
<dbReference type="Pfam" id="PF00107">
    <property type="entry name" value="ADH_zinc_N"/>
    <property type="match status" value="1"/>
</dbReference>
<keyword evidence="2 5" id="KW-0479">Metal-binding</keyword>
<comment type="similarity">
    <text evidence="5">Belongs to the zinc-containing alcohol dehydrogenase family.</text>
</comment>
<evidence type="ECO:0008006" key="10">
    <source>
        <dbReference type="Google" id="ProtNLM"/>
    </source>
</evidence>
<dbReference type="PANTHER" id="PTHR42813">
    <property type="entry name" value="ZINC-TYPE ALCOHOL DEHYDROGENASE-LIKE"/>
    <property type="match status" value="1"/>
</dbReference>
<comment type="cofactor">
    <cofactor evidence="1 5">
        <name>Zn(2+)</name>
        <dbReference type="ChEBI" id="CHEBI:29105"/>
    </cofactor>
</comment>
<dbReference type="InterPro" id="IPR013149">
    <property type="entry name" value="ADH-like_C"/>
</dbReference>
<feature type="domain" description="Alcohol dehydrogenase-like C-terminal" evidence="6">
    <location>
        <begin position="181"/>
        <end position="249"/>
    </location>
</feature>
<comment type="caution">
    <text evidence="8">The sequence shown here is derived from an EMBL/GenBank/DDBJ whole genome shotgun (WGS) entry which is preliminary data.</text>
</comment>
<dbReference type="OrthoDB" id="442947at2759"/>
<keyword evidence="4" id="KW-0560">Oxidoreductase</keyword>
<evidence type="ECO:0000256" key="1">
    <source>
        <dbReference type="ARBA" id="ARBA00001947"/>
    </source>
</evidence>
<dbReference type="Pfam" id="PF08240">
    <property type="entry name" value="ADH_N"/>
    <property type="match status" value="1"/>
</dbReference>
<dbReference type="Gene3D" id="3.40.50.720">
    <property type="entry name" value="NAD(P)-binding Rossmann-like Domain"/>
    <property type="match status" value="1"/>
</dbReference>
<dbReference type="SUPFAM" id="SSF51735">
    <property type="entry name" value="NAD(P)-binding Rossmann-fold domains"/>
    <property type="match status" value="1"/>
</dbReference>
<dbReference type="AlphaFoldDB" id="A0A8H3PFA1"/>
<reference evidence="8" key="1">
    <citation type="submission" date="2021-03" db="EMBL/GenBank/DDBJ databases">
        <authorList>
            <person name="Tagirdzhanova G."/>
        </authorList>
    </citation>
    <scope>NUCLEOTIDE SEQUENCE</scope>
</reference>
<dbReference type="EMBL" id="CAJPDT010000117">
    <property type="protein sequence ID" value="CAF9939333.1"/>
    <property type="molecule type" value="Genomic_DNA"/>
</dbReference>
<dbReference type="PROSITE" id="PS00059">
    <property type="entry name" value="ADH_ZINC"/>
    <property type="match status" value="1"/>
</dbReference>
<evidence type="ECO:0000313" key="9">
    <source>
        <dbReference type="Proteomes" id="UP000664534"/>
    </source>
</evidence>
<dbReference type="GO" id="GO:0008270">
    <property type="term" value="F:zinc ion binding"/>
    <property type="evidence" value="ECO:0007669"/>
    <property type="project" value="InterPro"/>
</dbReference>
<feature type="domain" description="Alcohol dehydrogenase-like N-terminal" evidence="7">
    <location>
        <begin position="25"/>
        <end position="135"/>
    </location>
</feature>
<dbReference type="InterPro" id="IPR036291">
    <property type="entry name" value="NAD(P)-bd_dom_sf"/>
</dbReference>
<dbReference type="GO" id="GO:0016491">
    <property type="term" value="F:oxidoreductase activity"/>
    <property type="evidence" value="ECO:0007669"/>
    <property type="project" value="UniProtKB-KW"/>
</dbReference>